<feature type="non-terminal residue" evidence="1">
    <location>
        <position position="1"/>
    </location>
</feature>
<name>A0A7J6UVB7_THATH</name>
<sequence>MAERTNVILKINTHKRSYGGVKNSGWNSILDCCLIYEIFSSTKLAKTEELRNTTSIPKSLLPDYQRLLSSMPSRRLNTSKLIDNS</sequence>
<accession>A0A7J6UVB7</accession>
<dbReference type="AlphaFoldDB" id="A0A7J6UVB7"/>
<keyword evidence="1" id="KW-0808">Transferase</keyword>
<evidence type="ECO:0000313" key="2">
    <source>
        <dbReference type="Proteomes" id="UP000554482"/>
    </source>
</evidence>
<dbReference type="OrthoDB" id="447103at2759"/>
<comment type="caution">
    <text evidence="1">The sequence shown here is derived from an EMBL/GenBank/DDBJ whole genome shotgun (WGS) entry which is preliminary data.</text>
</comment>
<gene>
    <name evidence="1" type="ORF">FRX31_034233</name>
</gene>
<dbReference type="EMBL" id="JABWDY010043109">
    <property type="protein sequence ID" value="KAF5176180.1"/>
    <property type="molecule type" value="Genomic_DNA"/>
</dbReference>
<keyword evidence="2" id="KW-1185">Reference proteome</keyword>
<dbReference type="Proteomes" id="UP000554482">
    <property type="component" value="Unassembled WGS sequence"/>
</dbReference>
<organism evidence="1 2">
    <name type="scientific">Thalictrum thalictroides</name>
    <name type="common">Rue-anemone</name>
    <name type="synonym">Anemone thalictroides</name>
    <dbReference type="NCBI Taxonomy" id="46969"/>
    <lineage>
        <taxon>Eukaryota</taxon>
        <taxon>Viridiplantae</taxon>
        <taxon>Streptophyta</taxon>
        <taxon>Embryophyta</taxon>
        <taxon>Tracheophyta</taxon>
        <taxon>Spermatophyta</taxon>
        <taxon>Magnoliopsida</taxon>
        <taxon>Ranunculales</taxon>
        <taxon>Ranunculaceae</taxon>
        <taxon>Thalictroideae</taxon>
        <taxon>Thalictrum</taxon>
    </lineage>
</organism>
<reference evidence="1 2" key="1">
    <citation type="submission" date="2020-06" db="EMBL/GenBank/DDBJ databases">
        <title>Transcriptomic and genomic resources for Thalictrum thalictroides and T. hernandezii: Facilitating candidate gene discovery in an emerging model plant lineage.</title>
        <authorList>
            <person name="Arias T."/>
            <person name="Riano-Pachon D.M."/>
            <person name="Di Stilio V.S."/>
        </authorList>
    </citation>
    <scope>NUCLEOTIDE SEQUENCE [LARGE SCALE GENOMIC DNA]</scope>
    <source>
        <strain evidence="2">cv. WT478/WT964</strain>
        <tissue evidence="1">Leaves</tissue>
    </source>
</reference>
<dbReference type="GO" id="GO:0016301">
    <property type="term" value="F:kinase activity"/>
    <property type="evidence" value="ECO:0007669"/>
    <property type="project" value="UniProtKB-KW"/>
</dbReference>
<keyword evidence="1" id="KW-0418">Kinase</keyword>
<proteinExistence type="predicted"/>
<evidence type="ECO:0000313" key="1">
    <source>
        <dbReference type="EMBL" id="KAF5176180.1"/>
    </source>
</evidence>
<protein>
    <submittedName>
        <fullName evidence="1">Kinase family with ARM repeat domain-containing protein</fullName>
    </submittedName>
</protein>